<organism evidence="4 5">
    <name type="scientific">Pinctada imbricata</name>
    <name type="common">Atlantic pearl-oyster</name>
    <name type="synonym">Pinctada martensii</name>
    <dbReference type="NCBI Taxonomy" id="66713"/>
    <lineage>
        <taxon>Eukaryota</taxon>
        <taxon>Metazoa</taxon>
        <taxon>Spiralia</taxon>
        <taxon>Lophotrochozoa</taxon>
        <taxon>Mollusca</taxon>
        <taxon>Bivalvia</taxon>
        <taxon>Autobranchia</taxon>
        <taxon>Pteriomorphia</taxon>
        <taxon>Pterioida</taxon>
        <taxon>Pterioidea</taxon>
        <taxon>Pteriidae</taxon>
        <taxon>Pinctada</taxon>
    </lineage>
</organism>
<dbReference type="GO" id="GO:0015074">
    <property type="term" value="P:DNA integration"/>
    <property type="evidence" value="ECO:0007669"/>
    <property type="project" value="InterPro"/>
</dbReference>
<feature type="region of interest" description="Disordered" evidence="2">
    <location>
        <begin position="329"/>
        <end position="350"/>
    </location>
</feature>
<dbReference type="PANTHER" id="PTHR21446">
    <property type="entry name" value="DUF3504 DOMAIN-CONTAINING PROTEIN"/>
    <property type="match status" value="1"/>
</dbReference>
<keyword evidence="5" id="KW-1185">Reference proteome</keyword>
<evidence type="ECO:0000256" key="1">
    <source>
        <dbReference type="ARBA" id="ARBA00023172"/>
    </source>
</evidence>
<dbReference type="EMBL" id="VSWD01000004">
    <property type="protein sequence ID" value="KAK3104431.1"/>
    <property type="molecule type" value="Genomic_DNA"/>
</dbReference>
<dbReference type="Pfam" id="PF00589">
    <property type="entry name" value="Phage_integrase"/>
    <property type="match status" value="1"/>
</dbReference>
<dbReference type="InterPro" id="IPR011010">
    <property type="entry name" value="DNA_brk_join_enz"/>
</dbReference>
<evidence type="ECO:0000313" key="4">
    <source>
        <dbReference type="EMBL" id="KAK3104431.1"/>
    </source>
</evidence>
<gene>
    <name evidence="4" type="ORF">FSP39_001869</name>
</gene>
<reference evidence="4" key="1">
    <citation type="submission" date="2019-08" db="EMBL/GenBank/DDBJ databases">
        <title>The improved chromosome-level genome for the pearl oyster Pinctada fucata martensii using PacBio sequencing and Hi-C.</title>
        <authorList>
            <person name="Zheng Z."/>
        </authorList>
    </citation>
    <scope>NUCLEOTIDE SEQUENCE</scope>
    <source>
        <strain evidence="4">ZZ-2019</strain>
        <tissue evidence="4">Adductor muscle</tissue>
    </source>
</reference>
<dbReference type="InterPro" id="IPR013762">
    <property type="entry name" value="Integrase-like_cat_sf"/>
</dbReference>
<dbReference type="Proteomes" id="UP001186944">
    <property type="component" value="Unassembled WGS sequence"/>
</dbReference>
<comment type="caution">
    <text evidence="4">The sequence shown here is derived from an EMBL/GenBank/DDBJ whole genome shotgun (WGS) entry which is preliminary data.</text>
</comment>
<dbReference type="InterPro" id="IPR002104">
    <property type="entry name" value="Integrase_catalytic"/>
</dbReference>
<dbReference type="Gene3D" id="1.10.443.10">
    <property type="entry name" value="Intergrase catalytic core"/>
    <property type="match status" value="1"/>
</dbReference>
<dbReference type="PANTHER" id="PTHR21446:SF6">
    <property type="entry name" value="MITOCHONDRIAL ANTIVIRAL-SIGNALING PROTEIN"/>
    <property type="match status" value="1"/>
</dbReference>
<evidence type="ECO:0000256" key="2">
    <source>
        <dbReference type="SAM" id="MobiDB-lite"/>
    </source>
</evidence>
<keyword evidence="1" id="KW-0233">DNA recombination</keyword>
<dbReference type="AlphaFoldDB" id="A0AA88YS34"/>
<dbReference type="GO" id="GO:0003677">
    <property type="term" value="F:DNA binding"/>
    <property type="evidence" value="ECO:0007669"/>
    <property type="project" value="InterPro"/>
</dbReference>
<accession>A0AA88YS34</accession>
<dbReference type="SUPFAM" id="SSF56349">
    <property type="entry name" value="DNA breaking-rejoining enzymes"/>
    <property type="match status" value="1"/>
</dbReference>
<protein>
    <recommendedName>
        <fullName evidence="3">Tyr recombinase domain-containing protein</fullName>
    </recommendedName>
</protein>
<dbReference type="GO" id="GO:0006310">
    <property type="term" value="P:DNA recombination"/>
    <property type="evidence" value="ECO:0007669"/>
    <property type="project" value="UniProtKB-KW"/>
</dbReference>
<evidence type="ECO:0000259" key="3">
    <source>
        <dbReference type="Pfam" id="PF00589"/>
    </source>
</evidence>
<proteinExistence type="predicted"/>
<evidence type="ECO:0000313" key="5">
    <source>
        <dbReference type="Proteomes" id="UP001186944"/>
    </source>
</evidence>
<name>A0AA88YS34_PINIB</name>
<sequence length="401" mass="45209">MVKLWIFTPYSVEDLNNHPRRFYGEVQPKIDHSVGKENEPSGGGEYHKSTMKGLRAAINRHLSDIGRNIDIVRDREFKQANAALDGKLKQNMKMGLSKPTQHKPVITPNDLSNISTYLMSDLNPVILRYRVWYDLSIHFVSRGLEFHQQLNINSFLFLSDDKGCEYVALSHETKQKNWQGGLESKEAPQDKRMYATGEFCPVASLKTFLNHTDTEATSLFNHINKDAIKSPESTDIWYTTKPVKQYQFSRFMADISRNAKCLINYTAHCLRSTAIQALNDEGFEQRHIMYMSGHRNEASVRSYNRDCSTDQKQNLSLALAKVARPSIPSATVSRPTDDNTTAAVTAPAPTPLGFPAMGPPAMSVNNNTHNNLSHRMSSSFITNSAFNNCTFNFATNPFTSD</sequence>
<feature type="domain" description="Tyr recombinase" evidence="3">
    <location>
        <begin position="239"/>
        <end position="305"/>
    </location>
</feature>
<feature type="compositionally biased region" description="Low complexity" evidence="2">
    <location>
        <begin position="338"/>
        <end position="347"/>
    </location>
</feature>
<dbReference type="InterPro" id="IPR052787">
    <property type="entry name" value="MAVS"/>
</dbReference>